<dbReference type="InterPro" id="IPR038726">
    <property type="entry name" value="PDDEXK_AddAB-type"/>
</dbReference>
<keyword evidence="3" id="KW-1185">Reference proteome</keyword>
<dbReference type="HOGENOM" id="CLU_013279_0_0_10"/>
<dbReference type="InterPro" id="IPR027417">
    <property type="entry name" value="P-loop_NTPase"/>
</dbReference>
<reference evidence="2 3" key="1">
    <citation type="submission" date="2012-02" db="EMBL/GenBank/DDBJ databases">
        <title>Improved High-Quality Draft genome of Joostella marina DSM 19592.</title>
        <authorList>
            <consortium name="US DOE Joint Genome Institute (JGI-PGF)"/>
            <person name="Lucas S."/>
            <person name="Copeland A."/>
            <person name="Lapidus A."/>
            <person name="Bruce D."/>
            <person name="Goodwin L."/>
            <person name="Pitluck S."/>
            <person name="Peters L."/>
            <person name="Chertkov O."/>
            <person name="Ovchinnikova G."/>
            <person name="Kyrpides N."/>
            <person name="Mavromatis K."/>
            <person name="Detter J.C."/>
            <person name="Han C."/>
            <person name="Land M."/>
            <person name="Hauser L."/>
            <person name="Markowitz V."/>
            <person name="Cheng J.-F."/>
            <person name="Hugenholtz P."/>
            <person name="Woyke T."/>
            <person name="Wu D."/>
            <person name="Tindall B."/>
            <person name="Brambilla E."/>
            <person name="Klenk H.-P."/>
            <person name="Eisen J.A."/>
        </authorList>
    </citation>
    <scope>NUCLEOTIDE SEQUENCE [LARGE SCALE GENOMIC DNA]</scope>
    <source>
        <strain evidence="2 3">DSM 19592</strain>
    </source>
</reference>
<evidence type="ECO:0000259" key="1">
    <source>
        <dbReference type="Pfam" id="PF12705"/>
    </source>
</evidence>
<feature type="domain" description="PD-(D/E)XK endonuclease-like" evidence="1">
    <location>
        <begin position="643"/>
        <end position="912"/>
    </location>
</feature>
<protein>
    <recommendedName>
        <fullName evidence="1">PD-(D/E)XK endonuclease-like domain-containing protein</fullName>
    </recommendedName>
</protein>
<dbReference type="InterPro" id="IPR011604">
    <property type="entry name" value="PDDEXK-like_dom_sf"/>
</dbReference>
<dbReference type="OrthoDB" id="9762792at2"/>
<gene>
    <name evidence="2" type="ORF">JoomaDRAFT_1128</name>
</gene>
<dbReference type="AlphaFoldDB" id="I3C3F4"/>
<dbReference type="Proteomes" id="UP000004690">
    <property type="component" value="Unassembled WGS sequence"/>
</dbReference>
<dbReference type="RefSeq" id="WP_008611276.1">
    <property type="nucleotide sequence ID" value="NZ_JH651379.1"/>
</dbReference>
<dbReference type="Gene3D" id="1.10.486.10">
    <property type="entry name" value="PCRA, domain 4"/>
    <property type="match status" value="1"/>
</dbReference>
<dbReference type="Pfam" id="PF12705">
    <property type="entry name" value="PDDEXK_1"/>
    <property type="match status" value="1"/>
</dbReference>
<dbReference type="Gene3D" id="3.90.320.10">
    <property type="match status" value="1"/>
</dbReference>
<dbReference type="EMBL" id="JH651379">
    <property type="protein sequence ID" value="EIJ38147.1"/>
    <property type="molecule type" value="Genomic_DNA"/>
</dbReference>
<name>I3C3F4_9FLAO</name>
<dbReference type="Gene3D" id="3.40.50.300">
    <property type="entry name" value="P-loop containing nucleotide triphosphate hydrolases"/>
    <property type="match status" value="1"/>
</dbReference>
<proteinExistence type="predicted"/>
<accession>I3C3F4</accession>
<dbReference type="SUPFAM" id="SSF52540">
    <property type="entry name" value="P-loop containing nucleoside triphosphate hydrolases"/>
    <property type="match status" value="1"/>
</dbReference>
<organism evidence="2 3">
    <name type="scientific">Galbibacter orientalis DSM 19592</name>
    <dbReference type="NCBI Taxonomy" id="926559"/>
    <lineage>
        <taxon>Bacteria</taxon>
        <taxon>Pseudomonadati</taxon>
        <taxon>Bacteroidota</taxon>
        <taxon>Flavobacteriia</taxon>
        <taxon>Flavobacteriales</taxon>
        <taxon>Flavobacteriaceae</taxon>
        <taxon>Galbibacter</taxon>
    </lineage>
</organism>
<dbReference type="eggNOG" id="COG2887">
    <property type="taxonomic scope" value="Bacteria"/>
</dbReference>
<sequence>MKSFLAQVASEIYSKHKEQLPNLAIILPSKRAVTFLKNELLNLVEKTTIAPKIISIEEFIQELANLKLASNIQLSFELYEVYKKITPENEQEDFYAFTSWSQTILQDFNEIDRYLIDTETFFSHLFNIKELDQFHWTNADDKTILQKKYLKFWEKLNVYYTVYNEHLQKKGIGYQGMIYREANDNVEYYIQNNINSTHLFIGFNALNNAEKNIIQEFLTNTNAEVFWDIDQKFMDNKDHDAGLFLRNYKASWPYFKNKEFKNISNHFSEEKNIEIIGVPKNIGQAKYVGKILGKLQGSIKNTAIVLGNENLLAPILNSIPSEINKANITSGFPLDLSPFASFFETLFEIWEKNTDGVWYYQDVINILSNPISYSMTTDTAEEIQQLIEKIKNQNLIYIKQSELETINKTGAKLFINKKDTTISSVIDNCLAIILSLKNTYTSEEQKNPLFLEYLYRFYEVFNQLKTFNAEYNTITGIKALKKIYSELLASETIDFKGEPLEGLQIMGMLESRNLDFETVIITSVNEGILPTGKTNNSFIPFDLKTVFGLPTYKEKDAIYSYHFYRLLQRAKNIYLVYNTEPDALEGGEKSRLLQQLTMLKEEKHAITEIVASPTIKNNTLELSTITKDENVIHRLKEIAAKGFSPTSLSNYVRNPLDFYTQSVLGIRETEEVEETIAANTLGTIVHDTLESFYKPLEGKFISIEDLNKMRKELNKEVANHFSKSYTETTDLRGKNLISFHVAKRYIQNFLNFEENRLKSGKQIKILQIESNLRALIPIQALDFPVYIRGKVDRVEEVDGTINIIDYKTGKVEQKDVSITDWEILTEDYKYSKAFQILCYAYMIQSETIYNEFEGGIISFKNIKGGLLKFNFKYGSKHNERQYKIDTEIQSKYKAELEKLILDIFNKETPFQEKEIKTHAY</sequence>
<dbReference type="InterPro" id="IPR011335">
    <property type="entry name" value="Restrct_endonuc-II-like"/>
</dbReference>
<dbReference type="SUPFAM" id="SSF52980">
    <property type="entry name" value="Restriction endonuclease-like"/>
    <property type="match status" value="1"/>
</dbReference>
<evidence type="ECO:0000313" key="2">
    <source>
        <dbReference type="EMBL" id="EIJ38147.1"/>
    </source>
</evidence>
<dbReference type="STRING" id="926559.JoomaDRAFT_1128"/>
<evidence type="ECO:0000313" key="3">
    <source>
        <dbReference type="Proteomes" id="UP000004690"/>
    </source>
</evidence>